<accession>A0A2Z5Y4Z7</accession>
<keyword evidence="2" id="KW-0614">Plasmid</keyword>
<dbReference type="EMBL" id="AP018493">
    <property type="protein sequence ID" value="BBC61843.1"/>
    <property type="molecule type" value="Genomic_DNA"/>
</dbReference>
<dbReference type="RefSeq" id="WP_014868532.1">
    <property type="nucleotide sequence ID" value="NZ_AP018493.1"/>
</dbReference>
<gene>
    <name evidence="2" type="ORF">DAT561_p1143</name>
</gene>
<sequence length="96" mass="11469">MSLTVMITYTGKEDHAKRFMEEMIEQGIVDKIRAQEGNERYEYYLPVEDQHSILLIDRWKDQSALDIHHQSDMMKQIAILRKKYQLSMKVETFSTD</sequence>
<dbReference type="PROSITE" id="PS51725">
    <property type="entry name" value="ABM"/>
    <property type="match status" value="1"/>
</dbReference>
<organism evidence="2 3">
    <name type="scientific">Melissococcus plutonius</name>
    <dbReference type="NCBI Taxonomy" id="33970"/>
    <lineage>
        <taxon>Bacteria</taxon>
        <taxon>Bacillati</taxon>
        <taxon>Bacillota</taxon>
        <taxon>Bacilli</taxon>
        <taxon>Lactobacillales</taxon>
        <taxon>Enterococcaceae</taxon>
        <taxon>Melissococcus</taxon>
    </lineage>
</organism>
<proteinExistence type="predicted"/>
<dbReference type="GeneID" id="39499673"/>
<dbReference type="Pfam" id="PF03992">
    <property type="entry name" value="ABM"/>
    <property type="match status" value="1"/>
</dbReference>
<dbReference type="SUPFAM" id="SSF54909">
    <property type="entry name" value="Dimeric alpha+beta barrel"/>
    <property type="match status" value="1"/>
</dbReference>
<dbReference type="Gene3D" id="3.30.70.100">
    <property type="match status" value="1"/>
</dbReference>
<evidence type="ECO:0000259" key="1">
    <source>
        <dbReference type="PROSITE" id="PS51725"/>
    </source>
</evidence>
<feature type="domain" description="ABM" evidence="1">
    <location>
        <begin position="3"/>
        <end position="94"/>
    </location>
</feature>
<dbReference type="AlphaFoldDB" id="A0A2Z5Y4Z7"/>
<dbReference type="InterPro" id="IPR011008">
    <property type="entry name" value="Dimeric_a/b-barrel"/>
</dbReference>
<dbReference type="Proteomes" id="UP000269226">
    <property type="component" value="Plasmid pMP1"/>
</dbReference>
<dbReference type="InterPro" id="IPR007138">
    <property type="entry name" value="ABM_dom"/>
</dbReference>
<evidence type="ECO:0000313" key="3">
    <source>
        <dbReference type="Proteomes" id="UP000269226"/>
    </source>
</evidence>
<protein>
    <recommendedName>
        <fullName evidence="1">ABM domain-containing protein</fullName>
    </recommendedName>
</protein>
<reference evidence="2 3" key="1">
    <citation type="submission" date="2018-01" db="EMBL/GenBank/DDBJ databases">
        <title>Whole genome sequence of Melissococcus plutonius DAT561.</title>
        <authorList>
            <person name="Okumura K."/>
            <person name="Takamatsu D."/>
            <person name="Okura M."/>
        </authorList>
    </citation>
    <scope>NUCLEOTIDE SEQUENCE [LARGE SCALE GENOMIC DNA]</scope>
    <source>
        <strain evidence="2 3">DAT561</strain>
        <plasmid evidence="3">pmp1 dat561 dna</plasmid>
    </source>
</reference>
<evidence type="ECO:0000313" key="2">
    <source>
        <dbReference type="EMBL" id="BBC61843.1"/>
    </source>
</evidence>
<name>A0A2Z5Y4Z7_9ENTE</name>
<geneLocation type="plasmid" evidence="3">
    <name>pmp1 dat561 dna</name>
</geneLocation>